<keyword evidence="8" id="KW-1185">Reference proteome</keyword>
<dbReference type="PANTHER" id="PTHR42852:SF6">
    <property type="entry name" value="THIOL:DISULFIDE INTERCHANGE PROTEIN DSBE"/>
    <property type="match status" value="1"/>
</dbReference>
<dbReference type="Pfam" id="PF00578">
    <property type="entry name" value="AhpC-TSA"/>
    <property type="match status" value="1"/>
</dbReference>
<evidence type="ECO:0000313" key="7">
    <source>
        <dbReference type="EMBL" id="GAA4142351.1"/>
    </source>
</evidence>
<evidence type="ECO:0000313" key="8">
    <source>
        <dbReference type="Proteomes" id="UP001501333"/>
    </source>
</evidence>
<dbReference type="PANTHER" id="PTHR42852">
    <property type="entry name" value="THIOL:DISULFIDE INTERCHANGE PROTEIN DSBE"/>
    <property type="match status" value="1"/>
</dbReference>
<evidence type="ECO:0000259" key="6">
    <source>
        <dbReference type="PROSITE" id="PS51352"/>
    </source>
</evidence>
<dbReference type="SUPFAM" id="SSF52833">
    <property type="entry name" value="Thioredoxin-like"/>
    <property type="match status" value="1"/>
</dbReference>
<dbReference type="InterPro" id="IPR000866">
    <property type="entry name" value="AhpC/TSA"/>
</dbReference>
<organism evidence="7 8">
    <name type="scientific">Flavobacterium chungbukense</name>
    <dbReference type="NCBI Taxonomy" id="877464"/>
    <lineage>
        <taxon>Bacteria</taxon>
        <taxon>Pseudomonadati</taxon>
        <taxon>Bacteroidota</taxon>
        <taxon>Flavobacteriia</taxon>
        <taxon>Flavobacteriales</taxon>
        <taxon>Flavobacteriaceae</taxon>
        <taxon>Flavobacterium</taxon>
    </lineage>
</organism>
<name>A0ABP7YWD3_9FLAO</name>
<proteinExistence type="predicted"/>
<dbReference type="Proteomes" id="UP001501333">
    <property type="component" value="Unassembled WGS sequence"/>
</dbReference>
<dbReference type="CDD" id="cd02966">
    <property type="entry name" value="TlpA_like_family"/>
    <property type="match status" value="1"/>
</dbReference>
<dbReference type="EMBL" id="BAABAO010000021">
    <property type="protein sequence ID" value="GAA4142351.1"/>
    <property type="molecule type" value="Genomic_DNA"/>
</dbReference>
<evidence type="ECO:0000256" key="3">
    <source>
        <dbReference type="ARBA" id="ARBA00023157"/>
    </source>
</evidence>
<evidence type="ECO:0000256" key="4">
    <source>
        <dbReference type="ARBA" id="ARBA00023284"/>
    </source>
</evidence>
<dbReference type="InterPro" id="IPR050553">
    <property type="entry name" value="Thioredoxin_ResA/DsbE_sf"/>
</dbReference>
<dbReference type="InterPro" id="IPR036249">
    <property type="entry name" value="Thioredoxin-like_sf"/>
</dbReference>
<dbReference type="InterPro" id="IPR017937">
    <property type="entry name" value="Thioredoxin_CS"/>
</dbReference>
<feature type="signal peptide" evidence="5">
    <location>
        <begin position="1"/>
        <end position="20"/>
    </location>
</feature>
<dbReference type="RefSeq" id="WP_229356474.1">
    <property type="nucleotide sequence ID" value="NZ_BAABAO010000021.1"/>
</dbReference>
<keyword evidence="5" id="KW-0732">Signal</keyword>
<feature type="domain" description="Thioredoxin" evidence="6">
    <location>
        <begin position="248"/>
        <end position="402"/>
    </location>
</feature>
<comment type="subcellular location">
    <subcellularLocation>
        <location evidence="1">Cell envelope</location>
    </subcellularLocation>
</comment>
<reference evidence="8" key="1">
    <citation type="journal article" date="2019" name="Int. J. Syst. Evol. Microbiol.">
        <title>The Global Catalogue of Microorganisms (GCM) 10K type strain sequencing project: providing services to taxonomists for standard genome sequencing and annotation.</title>
        <authorList>
            <consortium name="The Broad Institute Genomics Platform"/>
            <consortium name="The Broad Institute Genome Sequencing Center for Infectious Disease"/>
            <person name="Wu L."/>
            <person name="Ma J."/>
        </authorList>
    </citation>
    <scope>NUCLEOTIDE SEQUENCE [LARGE SCALE GENOMIC DNA]</scope>
    <source>
        <strain evidence="8">JCM 17386</strain>
    </source>
</reference>
<feature type="chain" id="PRO_5046886764" description="Thioredoxin domain-containing protein" evidence="5">
    <location>
        <begin position="21"/>
        <end position="404"/>
    </location>
</feature>
<evidence type="ECO:0000256" key="5">
    <source>
        <dbReference type="SAM" id="SignalP"/>
    </source>
</evidence>
<protein>
    <recommendedName>
        <fullName evidence="6">Thioredoxin domain-containing protein</fullName>
    </recommendedName>
</protein>
<dbReference type="PROSITE" id="PS00194">
    <property type="entry name" value="THIOREDOXIN_1"/>
    <property type="match status" value="1"/>
</dbReference>
<keyword evidence="4" id="KW-0676">Redox-active center</keyword>
<keyword evidence="3" id="KW-1015">Disulfide bond</keyword>
<evidence type="ECO:0000256" key="2">
    <source>
        <dbReference type="ARBA" id="ARBA00022748"/>
    </source>
</evidence>
<gene>
    <name evidence="7" type="ORF">GCM10022250_44670</name>
</gene>
<dbReference type="Gene3D" id="3.40.30.10">
    <property type="entry name" value="Glutaredoxin"/>
    <property type="match status" value="1"/>
</dbReference>
<dbReference type="Pfam" id="PF14289">
    <property type="entry name" value="DUF4369"/>
    <property type="match status" value="1"/>
</dbReference>
<dbReference type="InterPro" id="IPR013766">
    <property type="entry name" value="Thioredoxin_domain"/>
</dbReference>
<keyword evidence="2" id="KW-0201">Cytochrome c-type biogenesis</keyword>
<sequence>MKDLNIIKIAVLFLLFQSFANNCEAQRKFKIDGTVTGLSDGKIYVLQGKKMDSVTVSKGKFQITGELEDPVEYIAIANTSNQRKMTEKAYVSLFAEASPMTLQLNYADFSKAKLKGSKAQDDVYKYDATTDKIRLKYKKELDQFDAIRKKYDDARAAKKSEEVLEAIKYEDNDARGRLEPMYKEYQNAAFQFMKDNPKSYYSLFLLRMNSRNLSYDEAKKYYESFNPLYKKGEMAKTLEAEIENMKKGVPGAPAGPFNTVDINGSPIKLDDFKGKYLLVDFWASWCVPCRKGNPHLLKLYAEYKPKGLEILGVSDDDRDHDKWKKAVEKDGIGVWKHVLRGYELKQGTYEKINPEKDISEGYNIHVLPTKILVDPNGIIVARYDGGEDDDARMDKDLATIFSGK</sequence>
<dbReference type="PROSITE" id="PS51352">
    <property type="entry name" value="THIOREDOXIN_2"/>
    <property type="match status" value="1"/>
</dbReference>
<accession>A0ABP7YWD3</accession>
<dbReference type="InterPro" id="IPR025380">
    <property type="entry name" value="DUF4369"/>
</dbReference>
<comment type="caution">
    <text evidence="7">The sequence shown here is derived from an EMBL/GenBank/DDBJ whole genome shotgun (WGS) entry which is preliminary data.</text>
</comment>
<evidence type="ECO:0000256" key="1">
    <source>
        <dbReference type="ARBA" id="ARBA00004196"/>
    </source>
</evidence>